<dbReference type="EMBL" id="JAVREP010000007">
    <property type="protein sequence ID" value="MDT0329318.1"/>
    <property type="molecule type" value="Genomic_DNA"/>
</dbReference>
<evidence type="ECO:0000313" key="2">
    <source>
        <dbReference type="Proteomes" id="UP001183390"/>
    </source>
</evidence>
<reference evidence="2" key="1">
    <citation type="submission" date="2023-07" db="EMBL/GenBank/DDBJ databases">
        <title>30 novel species of actinomycetes from the DSMZ collection.</title>
        <authorList>
            <person name="Nouioui I."/>
        </authorList>
    </citation>
    <scope>NUCLEOTIDE SEQUENCE [LARGE SCALE GENOMIC DNA]</scope>
    <source>
        <strain evidence="2">DSM 44743</strain>
    </source>
</reference>
<gene>
    <name evidence="1" type="ORF">RM479_12930</name>
</gene>
<keyword evidence="2" id="KW-1185">Reference proteome</keyword>
<accession>A0ABU2M9G0</accession>
<dbReference type="RefSeq" id="WP_274812764.1">
    <property type="nucleotide sequence ID" value="NZ_JAVREP010000007.1"/>
</dbReference>
<comment type="caution">
    <text evidence="1">The sequence shown here is derived from an EMBL/GenBank/DDBJ whole genome shotgun (WGS) entry which is preliminary data.</text>
</comment>
<sequence length="32" mass="3834">MEGDLMKKAAYRIAAKLRLIDAERLTRPYIYY</sequence>
<dbReference type="Proteomes" id="UP001183390">
    <property type="component" value="Unassembled WGS sequence"/>
</dbReference>
<protein>
    <submittedName>
        <fullName evidence="1">Cittilin family RiPP</fullName>
    </submittedName>
</protein>
<organism evidence="1 2">
    <name type="scientific">Nocardiopsis lambiniae</name>
    <dbReference type="NCBI Taxonomy" id="3075539"/>
    <lineage>
        <taxon>Bacteria</taxon>
        <taxon>Bacillati</taxon>
        <taxon>Actinomycetota</taxon>
        <taxon>Actinomycetes</taxon>
        <taxon>Streptosporangiales</taxon>
        <taxon>Nocardiopsidaceae</taxon>
        <taxon>Nocardiopsis</taxon>
    </lineage>
</organism>
<dbReference type="NCBIfam" id="NF038373">
    <property type="entry name" value="cittilin_RiPP"/>
    <property type="match status" value="1"/>
</dbReference>
<proteinExistence type="predicted"/>
<evidence type="ECO:0000313" key="1">
    <source>
        <dbReference type="EMBL" id="MDT0329318.1"/>
    </source>
</evidence>
<name>A0ABU2M9G0_9ACTN</name>